<gene>
    <name evidence="2" type="ORF">UCREL1_37</name>
</gene>
<dbReference type="eggNOG" id="ENOG502T44A">
    <property type="taxonomic scope" value="Eukaryota"/>
</dbReference>
<dbReference type="STRING" id="1287681.M7T7M3"/>
<feature type="signal peptide" evidence="1">
    <location>
        <begin position="1"/>
        <end position="17"/>
    </location>
</feature>
<dbReference type="Proteomes" id="UP000012174">
    <property type="component" value="Unassembled WGS sequence"/>
</dbReference>
<dbReference type="KEGG" id="ela:UCREL1_37"/>
<keyword evidence="1" id="KW-0732">Signal</keyword>
<keyword evidence="3" id="KW-1185">Reference proteome</keyword>
<name>M7T7M3_EUTLA</name>
<evidence type="ECO:0000313" key="2">
    <source>
        <dbReference type="EMBL" id="EMR72908.1"/>
    </source>
</evidence>
<proteinExistence type="predicted"/>
<sequence>MRVILPSLLALACKVIASPVEGISLFGGEEELLAQDTVDSVSSLEFVGPVTPGGPNVTLYGTAKDIYEQILVLNPSYHVFDFPEYAADFAADGITREDLDTSKNPMRDLFSPKREVATRASQYNCKIGSYVGNYETQCAEGTVYLQKLGNAWCGAKAKSCARVSCSHNCGMYLCSKLTKEKKVHCKSIAKDVWDIAGECGIEFGEEIFTVLRARGRKHFDSHNIELSSPSC</sequence>
<feature type="chain" id="PRO_5004085421" description="Secreted protein" evidence="1">
    <location>
        <begin position="18"/>
        <end position="231"/>
    </location>
</feature>
<evidence type="ECO:0000313" key="3">
    <source>
        <dbReference type="Proteomes" id="UP000012174"/>
    </source>
</evidence>
<protein>
    <recommendedName>
        <fullName evidence="4">Secreted protein</fullName>
    </recommendedName>
</protein>
<dbReference type="OrthoDB" id="3552888at2759"/>
<organism evidence="2 3">
    <name type="scientific">Eutypa lata (strain UCR-EL1)</name>
    <name type="common">Grapevine dieback disease fungus</name>
    <name type="synonym">Eutypa armeniacae</name>
    <dbReference type="NCBI Taxonomy" id="1287681"/>
    <lineage>
        <taxon>Eukaryota</taxon>
        <taxon>Fungi</taxon>
        <taxon>Dikarya</taxon>
        <taxon>Ascomycota</taxon>
        <taxon>Pezizomycotina</taxon>
        <taxon>Sordariomycetes</taxon>
        <taxon>Xylariomycetidae</taxon>
        <taxon>Xylariales</taxon>
        <taxon>Diatrypaceae</taxon>
        <taxon>Eutypa</taxon>
    </lineage>
</organism>
<dbReference type="HOGENOM" id="CLU_089018_1_0_1"/>
<evidence type="ECO:0000256" key="1">
    <source>
        <dbReference type="SAM" id="SignalP"/>
    </source>
</evidence>
<dbReference type="EMBL" id="KB705355">
    <property type="protein sequence ID" value="EMR72908.1"/>
    <property type="molecule type" value="Genomic_DNA"/>
</dbReference>
<dbReference type="OMA" id="VSCSHNC"/>
<evidence type="ECO:0008006" key="4">
    <source>
        <dbReference type="Google" id="ProtNLM"/>
    </source>
</evidence>
<accession>M7T7M3</accession>
<reference evidence="3" key="1">
    <citation type="journal article" date="2013" name="Genome Announc.">
        <title>Draft genome sequence of the grapevine dieback fungus Eutypa lata UCR-EL1.</title>
        <authorList>
            <person name="Blanco-Ulate B."/>
            <person name="Rolshausen P.E."/>
            <person name="Cantu D."/>
        </authorList>
    </citation>
    <scope>NUCLEOTIDE SEQUENCE [LARGE SCALE GENOMIC DNA]</scope>
    <source>
        <strain evidence="3">UCR-EL1</strain>
    </source>
</reference>
<dbReference type="AlphaFoldDB" id="M7T7M3"/>